<reference evidence="2 3" key="1">
    <citation type="submission" date="2019-12" db="EMBL/GenBank/DDBJ databases">
        <authorList>
            <person name="Floudas D."/>
            <person name="Bentzer J."/>
            <person name="Ahren D."/>
            <person name="Johansson T."/>
            <person name="Persson P."/>
            <person name="Tunlid A."/>
        </authorList>
    </citation>
    <scope>NUCLEOTIDE SEQUENCE [LARGE SCALE GENOMIC DNA]</scope>
    <source>
        <strain evidence="2 3">CBS 102.39</strain>
    </source>
</reference>
<keyword evidence="1" id="KW-0472">Membrane</keyword>
<evidence type="ECO:0000256" key="1">
    <source>
        <dbReference type="SAM" id="Phobius"/>
    </source>
</evidence>
<gene>
    <name evidence="2" type="ORF">D9613_008872</name>
</gene>
<dbReference type="Proteomes" id="UP000521872">
    <property type="component" value="Unassembled WGS sequence"/>
</dbReference>
<sequence>MSKPIIVDDRNSSIRYSGFWGQAGSSSEYDHTTSFTVKAGSSAIFHFSDVTNLGVYATIPKRTTVDTIPAQISFQIDEQEPAVFSANMTDTTQHRRHIFEATASNFSASGSHILNITSLQDGGLFYLDYINLTLANSNGADPVSTELPITITTDTVISTTVSGSADRYMVTTTSSSSQTGPSSKLAIAGGVLGAVALVTVIVGFAWWMIAKKRRQYKTEKFRSESRQRLFYSPWKTRQSVFKDPIHVEYGQPMSTTNPTMFQNSFPKGEKPGIILEPVRA</sequence>
<comment type="caution">
    <text evidence="2">The sequence shown here is derived from an EMBL/GenBank/DDBJ whole genome shotgun (WGS) entry which is preliminary data.</text>
</comment>
<dbReference type="EMBL" id="JAACJL010000031">
    <property type="protein sequence ID" value="KAF4616783.1"/>
    <property type="molecule type" value="Genomic_DNA"/>
</dbReference>
<name>A0A8H4VNS7_9AGAR</name>
<feature type="transmembrane region" description="Helical" evidence="1">
    <location>
        <begin position="185"/>
        <end position="210"/>
    </location>
</feature>
<accession>A0A8H4VNS7</accession>
<proteinExistence type="predicted"/>
<evidence type="ECO:0000313" key="3">
    <source>
        <dbReference type="Proteomes" id="UP000521872"/>
    </source>
</evidence>
<keyword evidence="1" id="KW-1133">Transmembrane helix</keyword>
<evidence type="ECO:0000313" key="2">
    <source>
        <dbReference type="EMBL" id="KAF4616783.1"/>
    </source>
</evidence>
<dbReference type="AlphaFoldDB" id="A0A8H4VNS7"/>
<protein>
    <submittedName>
        <fullName evidence="2">Uncharacterized protein</fullName>
    </submittedName>
</protein>
<keyword evidence="1" id="KW-0812">Transmembrane</keyword>
<organism evidence="2 3">
    <name type="scientific">Agrocybe pediades</name>
    <dbReference type="NCBI Taxonomy" id="84607"/>
    <lineage>
        <taxon>Eukaryota</taxon>
        <taxon>Fungi</taxon>
        <taxon>Dikarya</taxon>
        <taxon>Basidiomycota</taxon>
        <taxon>Agaricomycotina</taxon>
        <taxon>Agaricomycetes</taxon>
        <taxon>Agaricomycetidae</taxon>
        <taxon>Agaricales</taxon>
        <taxon>Agaricineae</taxon>
        <taxon>Strophariaceae</taxon>
        <taxon>Agrocybe</taxon>
    </lineage>
</organism>
<keyword evidence="3" id="KW-1185">Reference proteome</keyword>